<feature type="non-terminal residue" evidence="1">
    <location>
        <position position="66"/>
    </location>
</feature>
<protein>
    <submittedName>
        <fullName evidence="1">Uncharacterized protein</fullName>
    </submittedName>
</protein>
<dbReference type="AlphaFoldDB" id="A0A815YAT7"/>
<evidence type="ECO:0000313" key="2">
    <source>
        <dbReference type="Proteomes" id="UP000663845"/>
    </source>
</evidence>
<organism evidence="1 2">
    <name type="scientific">Adineta steineri</name>
    <dbReference type="NCBI Taxonomy" id="433720"/>
    <lineage>
        <taxon>Eukaryota</taxon>
        <taxon>Metazoa</taxon>
        <taxon>Spiralia</taxon>
        <taxon>Gnathifera</taxon>
        <taxon>Rotifera</taxon>
        <taxon>Eurotatoria</taxon>
        <taxon>Bdelloidea</taxon>
        <taxon>Adinetida</taxon>
        <taxon>Adinetidae</taxon>
        <taxon>Adineta</taxon>
    </lineage>
</organism>
<sequence>MHSQTLPMNNDFLRHLRCLQSSSRNEASRTSIMYLARNLPHLLTNEEVDRVGVEWRVYEMADIPEE</sequence>
<proteinExistence type="predicted"/>
<dbReference type="Proteomes" id="UP000663845">
    <property type="component" value="Unassembled WGS sequence"/>
</dbReference>
<name>A0A815YAT7_9BILA</name>
<gene>
    <name evidence="1" type="ORF">JYZ213_LOCUS47211</name>
</gene>
<accession>A0A815YAT7</accession>
<reference evidence="1" key="1">
    <citation type="submission" date="2021-02" db="EMBL/GenBank/DDBJ databases">
        <authorList>
            <person name="Nowell W R."/>
        </authorList>
    </citation>
    <scope>NUCLEOTIDE SEQUENCE</scope>
</reference>
<evidence type="ECO:0000313" key="1">
    <source>
        <dbReference type="EMBL" id="CAF1567779.1"/>
    </source>
</evidence>
<dbReference type="EMBL" id="CAJNOG010008144">
    <property type="protein sequence ID" value="CAF1567779.1"/>
    <property type="molecule type" value="Genomic_DNA"/>
</dbReference>
<comment type="caution">
    <text evidence="1">The sequence shown here is derived from an EMBL/GenBank/DDBJ whole genome shotgun (WGS) entry which is preliminary data.</text>
</comment>